<evidence type="ECO:0000313" key="1">
    <source>
        <dbReference type="EMBL" id="BET00325.1"/>
    </source>
</evidence>
<dbReference type="GO" id="GO:0016787">
    <property type="term" value="F:hydrolase activity"/>
    <property type="evidence" value="ECO:0007669"/>
    <property type="project" value="UniProtKB-KW"/>
</dbReference>
<gene>
    <name evidence="1" type="ORF">NTJ_13142</name>
</gene>
<name>A0ABN7B937_9HEMI</name>
<keyword evidence="1" id="KW-0378">Hydrolase</keyword>
<dbReference type="Proteomes" id="UP001307889">
    <property type="component" value="Chromosome 11"/>
</dbReference>
<accession>A0ABN7B937</accession>
<protein>
    <submittedName>
        <fullName evidence="1">Dienelactone hydrolase family</fullName>
    </submittedName>
</protein>
<dbReference type="PANTHER" id="PTHR12277">
    <property type="entry name" value="ALPHA/BETA HYDROLASE DOMAIN-CONTAINING PROTEIN"/>
    <property type="match status" value="1"/>
</dbReference>
<proteinExistence type="predicted"/>
<reference evidence="1 2" key="1">
    <citation type="submission" date="2023-09" db="EMBL/GenBank/DDBJ databases">
        <title>Nesidiocoris tenuis whole genome shotgun sequence.</title>
        <authorList>
            <person name="Shibata T."/>
            <person name="Shimoda M."/>
            <person name="Kobayashi T."/>
            <person name="Uehara T."/>
        </authorList>
    </citation>
    <scope>NUCLEOTIDE SEQUENCE [LARGE SCALE GENOMIC DNA]</scope>
    <source>
        <strain evidence="1 2">Japan</strain>
    </source>
</reference>
<sequence length="295" mass="32172">MGKLCHIFCCPPLPSRIASKLAFGPPPASYAFEERAAEGQTDESARTLAIAFNDTADWMYGERERSKIECVYATTGRGHKIGCVYVRATKSPKFVIAYSHGNAVDVGQMCSFYYAVGCHVGCDVFSYDYAGYGVSGGRPSEKNMYADVEAAWHVLTSVFHVPPERVILYGQSIGTVPTVYLAASSTSPKAVVLHSPFTSGLRLLVDGSRGRRRAVSCCDVFPNIERVPRIACPVLVIHGTHDEIIDVGHAVEIHNSCAVPLAPLFIEGAGHNDLDLYQEYLERIKRLINVELAAV</sequence>
<organism evidence="1 2">
    <name type="scientific">Nesidiocoris tenuis</name>
    <dbReference type="NCBI Taxonomy" id="355587"/>
    <lineage>
        <taxon>Eukaryota</taxon>
        <taxon>Metazoa</taxon>
        <taxon>Ecdysozoa</taxon>
        <taxon>Arthropoda</taxon>
        <taxon>Hexapoda</taxon>
        <taxon>Insecta</taxon>
        <taxon>Pterygota</taxon>
        <taxon>Neoptera</taxon>
        <taxon>Paraneoptera</taxon>
        <taxon>Hemiptera</taxon>
        <taxon>Heteroptera</taxon>
        <taxon>Panheteroptera</taxon>
        <taxon>Cimicomorpha</taxon>
        <taxon>Miridae</taxon>
        <taxon>Dicyphina</taxon>
        <taxon>Nesidiocoris</taxon>
    </lineage>
</organism>
<dbReference type="SUPFAM" id="SSF53474">
    <property type="entry name" value="alpha/beta-Hydrolases"/>
    <property type="match status" value="1"/>
</dbReference>
<dbReference type="Gene3D" id="3.40.50.1820">
    <property type="entry name" value="alpha/beta hydrolase"/>
    <property type="match status" value="1"/>
</dbReference>
<dbReference type="PANTHER" id="PTHR12277:SF81">
    <property type="entry name" value="PROTEIN ABHD13"/>
    <property type="match status" value="1"/>
</dbReference>
<keyword evidence="2" id="KW-1185">Reference proteome</keyword>
<dbReference type="EMBL" id="AP028919">
    <property type="protein sequence ID" value="BET00325.1"/>
    <property type="molecule type" value="Genomic_DNA"/>
</dbReference>
<evidence type="ECO:0000313" key="2">
    <source>
        <dbReference type="Proteomes" id="UP001307889"/>
    </source>
</evidence>
<dbReference type="InterPro" id="IPR029058">
    <property type="entry name" value="AB_hydrolase_fold"/>
</dbReference>